<dbReference type="PROSITE" id="PS50084">
    <property type="entry name" value="KH_TYPE_1"/>
    <property type="match status" value="3"/>
</dbReference>
<dbReference type="Pfam" id="PF13041">
    <property type="entry name" value="PPR_2"/>
    <property type="match status" value="3"/>
</dbReference>
<keyword evidence="1" id="KW-0677">Repeat</keyword>
<evidence type="ECO:0000256" key="1">
    <source>
        <dbReference type="ARBA" id="ARBA00022737"/>
    </source>
</evidence>
<dbReference type="InterPro" id="IPR002885">
    <property type="entry name" value="PPR_rpt"/>
</dbReference>
<dbReference type="SUPFAM" id="SSF54791">
    <property type="entry name" value="Eukaryotic type KH-domain (KH-domain type I)"/>
    <property type="match status" value="3"/>
</dbReference>
<reference evidence="7" key="1">
    <citation type="journal article" date="2023" name="Proc. Natl. Acad. Sci. U.S.A.">
        <title>Genomic and structural basis for evolution of tropane alkaloid biosynthesis.</title>
        <authorList>
            <person name="Wanga Y.-J."/>
            <person name="Taina T."/>
            <person name="Yua J.-Y."/>
            <person name="Lia J."/>
            <person name="Xua B."/>
            <person name="Chenc J."/>
            <person name="D'Auriad J.C."/>
            <person name="Huanga J.-P."/>
            <person name="Huanga S.-X."/>
        </authorList>
    </citation>
    <scope>NUCLEOTIDE SEQUENCE [LARGE SCALE GENOMIC DNA]</scope>
    <source>
        <strain evidence="7">cv. KIB-2019</strain>
    </source>
</reference>
<feature type="repeat" description="PPR" evidence="3">
    <location>
        <begin position="553"/>
        <end position="587"/>
    </location>
</feature>
<dbReference type="Proteomes" id="UP001152561">
    <property type="component" value="Unassembled WGS sequence"/>
</dbReference>
<dbReference type="Gene3D" id="1.25.40.10">
    <property type="entry name" value="Tetratricopeptide repeat domain"/>
    <property type="match status" value="3"/>
</dbReference>
<dbReference type="InterPro" id="IPR046960">
    <property type="entry name" value="PPR_At4g14850-like_plant"/>
</dbReference>
<gene>
    <name evidence="6" type="ORF">K7X08_011646</name>
</gene>
<dbReference type="InterPro" id="IPR011990">
    <property type="entry name" value="TPR-like_helical_dom_sf"/>
</dbReference>
<dbReference type="InterPro" id="IPR004087">
    <property type="entry name" value="KH_dom"/>
</dbReference>
<comment type="caution">
    <text evidence="6">The sequence shown here is derived from an EMBL/GenBank/DDBJ whole genome shotgun (WGS) entry which is preliminary data.</text>
</comment>
<dbReference type="CDD" id="cd22459">
    <property type="entry name" value="KH-I_PEPPER_rpt1_like"/>
    <property type="match status" value="1"/>
</dbReference>
<evidence type="ECO:0000259" key="5">
    <source>
        <dbReference type="SMART" id="SM00322"/>
    </source>
</evidence>
<feature type="compositionally biased region" description="Basic and acidic residues" evidence="4">
    <location>
        <begin position="254"/>
        <end position="266"/>
    </location>
</feature>
<dbReference type="SMART" id="SM00322">
    <property type="entry name" value="KH"/>
    <property type="match status" value="3"/>
</dbReference>
<dbReference type="InterPro" id="IPR036612">
    <property type="entry name" value="KH_dom_type_1_sf"/>
</dbReference>
<dbReference type="AlphaFoldDB" id="A0A9Q1RLL2"/>
<dbReference type="OrthoDB" id="631241at2759"/>
<feature type="region of interest" description="Disordered" evidence="4">
    <location>
        <begin position="1"/>
        <end position="41"/>
    </location>
</feature>
<feature type="repeat" description="PPR" evidence="3">
    <location>
        <begin position="753"/>
        <end position="787"/>
    </location>
</feature>
<dbReference type="CDD" id="cd22460">
    <property type="entry name" value="KH-I_PEPPER_rpt2_like"/>
    <property type="match status" value="1"/>
</dbReference>
<keyword evidence="7" id="KW-1185">Reference proteome</keyword>
<dbReference type="GO" id="GO:0009451">
    <property type="term" value="P:RNA modification"/>
    <property type="evidence" value="ECO:0007669"/>
    <property type="project" value="InterPro"/>
</dbReference>
<evidence type="ECO:0000256" key="3">
    <source>
        <dbReference type="PROSITE-ProRule" id="PRU00708"/>
    </source>
</evidence>
<feature type="domain" description="K Homology" evidence="5">
    <location>
        <begin position="63"/>
        <end position="136"/>
    </location>
</feature>
<accession>A0A9Q1RLL2</accession>
<dbReference type="PANTHER" id="PTHR47926:SF347">
    <property type="entry name" value="PENTATRICOPEPTIDE REPEAT-CONTAINING PROTEIN"/>
    <property type="match status" value="1"/>
</dbReference>
<dbReference type="InterPro" id="IPR004088">
    <property type="entry name" value="KH_dom_type_1"/>
</dbReference>
<dbReference type="Gene3D" id="3.30.1370.10">
    <property type="entry name" value="K Homology domain, type 1"/>
    <property type="match status" value="1"/>
</dbReference>
<keyword evidence="2" id="KW-0694">RNA-binding</keyword>
<feature type="domain" description="K Homology" evidence="5">
    <location>
        <begin position="358"/>
        <end position="428"/>
    </location>
</feature>
<organism evidence="6 7">
    <name type="scientific">Anisodus acutangulus</name>
    <dbReference type="NCBI Taxonomy" id="402998"/>
    <lineage>
        <taxon>Eukaryota</taxon>
        <taxon>Viridiplantae</taxon>
        <taxon>Streptophyta</taxon>
        <taxon>Embryophyta</taxon>
        <taxon>Tracheophyta</taxon>
        <taxon>Spermatophyta</taxon>
        <taxon>Magnoliopsida</taxon>
        <taxon>eudicotyledons</taxon>
        <taxon>Gunneridae</taxon>
        <taxon>Pentapetalae</taxon>
        <taxon>asterids</taxon>
        <taxon>lamiids</taxon>
        <taxon>Solanales</taxon>
        <taxon>Solanaceae</taxon>
        <taxon>Solanoideae</taxon>
        <taxon>Hyoscyameae</taxon>
        <taxon>Anisodus</taxon>
    </lineage>
</organism>
<feature type="region of interest" description="Disordered" evidence="4">
    <location>
        <begin position="248"/>
        <end position="346"/>
    </location>
</feature>
<evidence type="ECO:0000313" key="6">
    <source>
        <dbReference type="EMBL" id="KAJ8562355.1"/>
    </source>
</evidence>
<dbReference type="FunFam" id="1.25.40.10:FF:000627">
    <property type="entry name" value="Pentatricopeptide repeat-containing protein"/>
    <property type="match status" value="1"/>
</dbReference>
<sequence length="869" mass="94992">MASTEQTQNGSVIPQPQPETLIRTTTEPQNSQVKPEETDPSSVEATITTEILIEKPKWPGWPGSCVFRLVVPVLKVGSIIGRKGELVKKMCEETGAKIRVLDGPASSPDRIVLVSGKEEPEATLSPAMDAIIRIFKRVSGLSEGEGDGNLPGAAEAAFCSIRLLVASTQAVNLIGKQGSLIKPIQQNTGASIRVLSNDEMPIYATPDEKIVEIQGEALKVLNALESVIGHLRKFLVDYSVLPLFEKSSNTPAVQERETEPWSERMMHNTSRPGLGDYPPRQGLGDYPPRQGLGDYPPPTKRVSQFSERESQLDSQYHPGGLSLYGQNPGLPSYGQDPGLSGTRTSGVGRAGNSVITQISQNVQMQIPLAYAEDIIGIGGSNIAYIRRTSGAILTVQESRGLADEITVEVKGTSSQVQTAQQLIQEFMGSHKESLLSSYGQLDTGLRQSSYSSNLGSGSYPSSSYGGHQYGDGYGSSFGGGGGYSSYRTLIASLQSCANDKDLTKGKQIHCHMLRCGHLDLSPMPTTSLINMYSKCNSISNALSIFYTSPLGHNVFAYNAIIAGLIANDLPKRAFEFYFQMRVVGVMPDNFTFPCVLKACRNELDVKKIHGLVFKLGLEVDLFIGSALLHSYLTYRMVDFALDVFEDLPEREDVVLWNAMINGYAQTGEFGSALMVFRWMIEDGVVPNKFSITGVLSALANYGEFFNGKVIHGFVIKMGFDLGVAISNALIDMYGNCSCVADAFEVFEMMDDKDIFSWNSIICVHEQCGDHEGTLRVFKRMLSAGVHPDLVTVTTTLPACAHLAALRHGREIHAYMIVNGLRKDAADKEYDDTYIDNAILDIENSLSYMWLLQIDFPLKKENICYNQGDI</sequence>
<feature type="repeat" description="PPR" evidence="3">
    <location>
        <begin position="652"/>
        <end position="686"/>
    </location>
</feature>
<proteinExistence type="predicted"/>
<feature type="compositionally biased region" description="Polar residues" evidence="4">
    <location>
        <begin position="1"/>
        <end position="14"/>
    </location>
</feature>
<protein>
    <recommendedName>
        <fullName evidence="5">K Homology domain-containing protein</fullName>
    </recommendedName>
</protein>
<dbReference type="CDD" id="cd22461">
    <property type="entry name" value="KH-I_PEPPER_like_rpt3"/>
    <property type="match status" value="1"/>
</dbReference>
<evidence type="ECO:0000313" key="7">
    <source>
        <dbReference type="Proteomes" id="UP001152561"/>
    </source>
</evidence>
<dbReference type="PANTHER" id="PTHR47926">
    <property type="entry name" value="PENTATRICOPEPTIDE REPEAT-CONTAINING PROTEIN"/>
    <property type="match status" value="1"/>
</dbReference>
<name>A0A9Q1RLL2_9SOLA</name>
<evidence type="ECO:0000256" key="4">
    <source>
        <dbReference type="SAM" id="MobiDB-lite"/>
    </source>
</evidence>
<dbReference type="GO" id="GO:0003723">
    <property type="term" value="F:RNA binding"/>
    <property type="evidence" value="ECO:0007669"/>
    <property type="project" value="UniProtKB-UniRule"/>
</dbReference>
<dbReference type="EMBL" id="JAJAGQ010000005">
    <property type="protein sequence ID" value="KAJ8562355.1"/>
    <property type="molecule type" value="Genomic_DNA"/>
</dbReference>
<dbReference type="Gene3D" id="3.30.310.210">
    <property type="match status" value="1"/>
</dbReference>
<dbReference type="PROSITE" id="PS51375">
    <property type="entry name" value="PPR"/>
    <property type="match status" value="3"/>
</dbReference>
<feature type="compositionally biased region" description="Polar residues" evidence="4">
    <location>
        <begin position="22"/>
        <end position="33"/>
    </location>
</feature>
<dbReference type="NCBIfam" id="TIGR00756">
    <property type="entry name" value="PPR"/>
    <property type="match status" value="2"/>
</dbReference>
<dbReference type="Pfam" id="PF00013">
    <property type="entry name" value="KH_1"/>
    <property type="match status" value="3"/>
</dbReference>
<feature type="domain" description="K Homology" evidence="5">
    <location>
        <begin position="157"/>
        <end position="232"/>
    </location>
</feature>
<evidence type="ECO:0000256" key="2">
    <source>
        <dbReference type="PROSITE-ProRule" id="PRU00117"/>
    </source>
</evidence>